<proteinExistence type="predicted"/>
<feature type="region of interest" description="Disordered" evidence="1">
    <location>
        <begin position="144"/>
        <end position="164"/>
    </location>
</feature>
<dbReference type="EMBL" id="CP143813">
    <property type="protein sequence ID" value="WVO23594.1"/>
    <property type="molecule type" value="Genomic_DNA"/>
</dbReference>
<sequence>MPQRAMSVMERTFGVLKERFPIISYYAYVFIVHRAICLTKADRCNRLNNWLEALPQAEKSIDIPSNAVSASTPAVEDVLAHLAMDSIEYQELRIATVLGDLGVHFVSVSSAQMDELFSASPSVITTSTQDKGVNHRLNCSTLSRSHGKNSEWRQRDNLSQLSSR</sequence>
<organism evidence="2 3">
    <name type="scientific">Cryptococcus decagattii</name>
    <dbReference type="NCBI Taxonomy" id="1859122"/>
    <lineage>
        <taxon>Eukaryota</taxon>
        <taxon>Fungi</taxon>
        <taxon>Dikarya</taxon>
        <taxon>Basidiomycota</taxon>
        <taxon>Agaricomycotina</taxon>
        <taxon>Tremellomycetes</taxon>
        <taxon>Tremellales</taxon>
        <taxon>Cryptococcaceae</taxon>
        <taxon>Cryptococcus</taxon>
        <taxon>Cryptococcus gattii species complex</taxon>
    </lineage>
</organism>
<evidence type="ECO:0000256" key="1">
    <source>
        <dbReference type="SAM" id="MobiDB-lite"/>
    </source>
</evidence>
<dbReference type="GeneID" id="89991720"/>
<dbReference type="RefSeq" id="XP_064722833.1">
    <property type="nucleotide sequence ID" value="XM_064866761.1"/>
</dbReference>
<name>A0ABZ2B0F2_9TREE</name>
<dbReference type="Proteomes" id="UP001432216">
    <property type="component" value="Chromosome 8"/>
</dbReference>
<reference evidence="2 3" key="1">
    <citation type="submission" date="2024-01" db="EMBL/GenBank/DDBJ databases">
        <title>Comparative genomics of Cryptococcus and Kwoniella reveals pathogenesis evolution and contrasting modes of karyotype evolution via chromosome fusion or intercentromeric recombination.</title>
        <authorList>
            <person name="Coelho M.A."/>
            <person name="David-Palma M."/>
            <person name="Shea T."/>
            <person name="Bowers K."/>
            <person name="McGinley-Smith S."/>
            <person name="Mohammad A.W."/>
            <person name="Gnirke A."/>
            <person name="Yurkov A.M."/>
            <person name="Nowrousian M."/>
            <person name="Sun S."/>
            <person name="Cuomo C.A."/>
            <person name="Heitman J."/>
        </authorList>
    </citation>
    <scope>NUCLEOTIDE SEQUENCE [LARGE SCALE GENOMIC DNA]</scope>
    <source>
        <strain evidence="2 3">7685027</strain>
    </source>
</reference>
<protein>
    <submittedName>
        <fullName evidence="2">Uncharacterized protein</fullName>
    </submittedName>
</protein>
<gene>
    <name evidence="2" type="ORF">IAS62_004949</name>
</gene>
<evidence type="ECO:0000313" key="2">
    <source>
        <dbReference type="EMBL" id="WVO23594.1"/>
    </source>
</evidence>
<keyword evidence="3" id="KW-1185">Reference proteome</keyword>
<accession>A0ABZ2B0F2</accession>
<evidence type="ECO:0000313" key="3">
    <source>
        <dbReference type="Proteomes" id="UP001432216"/>
    </source>
</evidence>